<feature type="domain" description="ACT" evidence="1">
    <location>
        <begin position="62"/>
        <end position="137"/>
    </location>
</feature>
<name>W0FTH1_9BACT</name>
<dbReference type="PIRSF" id="PIRSF025624">
    <property type="entry name" value="ACT_PheB"/>
    <property type="match status" value="1"/>
</dbReference>
<dbReference type="PROSITE" id="PS51671">
    <property type="entry name" value="ACT"/>
    <property type="match status" value="1"/>
</dbReference>
<proteinExistence type="predicted"/>
<dbReference type="EMBL" id="KC246874">
    <property type="protein sequence ID" value="AHF26267.1"/>
    <property type="molecule type" value="Genomic_DNA"/>
</dbReference>
<dbReference type="InterPro" id="IPR002912">
    <property type="entry name" value="ACT_dom"/>
</dbReference>
<evidence type="ECO:0000313" key="2">
    <source>
        <dbReference type="EMBL" id="AHF26267.1"/>
    </source>
</evidence>
<dbReference type="InterPro" id="IPR008310">
    <property type="entry name" value="UPF0735_ACT_dom-cont"/>
</dbReference>
<dbReference type="AlphaFoldDB" id="W0FTH1"/>
<dbReference type="SUPFAM" id="SSF55021">
    <property type="entry name" value="ACT-like"/>
    <property type="match status" value="1"/>
</dbReference>
<protein>
    <submittedName>
        <fullName evidence="2">Amino acid-binding ACT domain-containing protein</fullName>
    </submittedName>
</protein>
<sequence>MEAGLLPEIFLKVMEAKELLHTGECATVGEAAARVGISRSAFYKYRDGITAFQDLLGGRILTINVLLRDETGRLSELLGVFARCGANILTINQSLPSNGCAAVTISIETAGMTESAEMLIADLDRTPGVLKAEVLAG</sequence>
<organism evidence="2">
    <name type="scientific">uncultured bacterium Contig1777_n_1791_cl</name>
    <dbReference type="NCBI Taxonomy" id="1393515"/>
    <lineage>
        <taxon>Bacteria</taxon>
        <taxon>environmental samples</taxon>
    </lineage>
</organism>
<evidence type="ECO:0000259" key="1">
    <source>
        <dbReference type="PROSITE" id="PS51671"/>
    </source>
</evidence>
<reference evidence="2" key="1">
    <citation type="journal article" date="2013" name="PLoS ONE">
        <title>Metagenomic insights into the carbohydrate-active enzymes carried by the microorganisms adhering to solid digesta in the rumen of cows.</title>
        <authorList>
            <person name="Wang L."/>
            <person name="Hatem A."/>
            <person name="Catalyurek U.V."/>
            <person name="Morrison M."/>
            <person name="Yu Z."/>
        </authorList>
    </citation>
    <scope>NUCLEOTIDE SEQUENCE</scope>
</reference>
<accession>W0FTH1</accession>
<dbReference type="NCBIfam" id="NF003361">
    <property type="entry name" value="PRK04435.1"/>
    <property type="match status" value="1"/>
</dbReference>
<dbReference type="Gene3D" id="3.30.70.260">
    <property type="match status" value="1"/>
</dbReference>
<dbReference type="InterPro" id="IPR045865">
    <property type="entry name" value="ACT-like_dom_sf"/>
</dbReference>